<feature type="region of interest" description="Disordered" evidence="1">
    <location>
        <begin position="97"/>
        <end position="116"/>
    </location>
</feature>
<sequence length="267" mass="30395">MALYYKFKSAKAFASLPIERPLPLINIVDLKQKILKCKNVDEDSKSKAYLKSVWRRQQRGLPGTAKNVDKYELTMLDTMAMKEPVSQGNVVRAKEEVQQKLPAGDQQVKKRKKIHDPSSSIEMQWTNFGAENTMLLICVRHHPFTAGMLPQNPFEMQELQRRIENESEISQVFSTDGPNGELRPTWLDCNALASAPTLKKKAPDALPPEQPIAEANDGPSKGSEQQSPKERHGHEKKVSSLQRKRSRSHDDEMNDMDIHFKNLCTIY</sequence>
<dbReference type="Proteomes" id="UP000017836">
    <property type="component" value="Unassembled WGS sequence"/>
</dbReference>
<reference evidence="3" key="1">
    <citation type="journal article" date="2013" name="Science">
        <title>The Amborella genome and the evolution of flowering plants.</title>
        <authorList>
            <consortium name="Amborella Genome Project"/>
        </authorList>
    </citation>
    <scope>NUCLEOTIDE SEQUENCE [LARGE SCALE GENOMIC DNA]</scope>
</reference>
<dbReference type="AlphaFoldDB" id="W1PCE7"/>
<organism evidence="2 3">
    <name type="scientific">Amborella trichopoda</name>
    <dbReference type="NCBI Taxonomy" id="13333"/>
    <lineage>
        <taxon>Eukaryota</taxon>
        <taxon>Viridiplantae</taxon>
        <taxon>Streptophyta</taxon>
        <taxon>Embryophyta</taxon>
        <taxon>Tracheophyta</taxon>
        <taxon>Spermatophyta</taxon>
        <taxon>Magnoliopsida</taxon>
        <taxon>Amborellales</taxon>
        <taxon>Amborellaceae</taxon>
        <taxon>Amborella</taxon>
    </lineage>
</organism>
<name>W1PCE7_AMBTC</name>
<evidence type="ECO:0000256" key="1">
    <source>
        <dbReference type="SAM" id="MobiDB-lite"/>
    </source>
</evidence>
<feature type="compositionally biased region" description="Basic and acidic residues" evidence="1">
    <location>
        <begin position="248"/>
        <end position="257"/>
    </location>
</feature>
<evidence type="ECO:0000313" key="3">
    <source>
        <dbReference type="Proteomes" id="UP000017836"/>
    </source>
</evidence>
<dbReference type="Gramene" id="ERN05633">
    <property type="protein sequence ID" value="ERN05633"/>
    <property type="gene ID" value="AMTR_s00006p00084870"/>
</dbReference>
<feature type="region of interest" description="Disordered" evidence="1">
    <location>
        <begin position="199"/>
        <end position="257"/>
    </location>
</feature>
<proteinExistence type="predicted"/>
<evidence type="ECO:0000313" key="2">
    <source>
        <dbReference type="EMBL" id="ERN05633.1"/>
    </source>
</evidence>
<dbReference type="EMBL" id="KI393980">
    <property type="protein sequence ID" value="ERN05633.1"/>
    <property type="molecule type" value="Genomic_DNA"/>
</dbReference>
<keyword evidence="3" id="KW-1185">Reference proteome</keyword>
<dbReference type="HOGENOM" id="CLU_1043289_0_0_1"/>
<accession>W1PCE7</accession>
<feature type="compositionally biased region" description="Basic and acidic residues" evidence="1">
    <location>
        <begin position="227"/>
        <end position="238"/>
    </location>
</feature>
<protein>
    <submittedName>
        <fullName evidence="2">Uncharacterized protein</fullName>
    </submittedName>
</protein>
<gene>
    <name evidence="2" type="ORF">AMTR_s00006p00084870</name>
</gene>